<dbReference type="AlphaFoldDB" id="A0NQE4"/>
<dbReference type="Proteomes" id="UP000004848">
    <property type="component" value="Unassembled WGS sequence"/>
</dbReference>
<keyword evidence="2 4" id="KW-0238">DNA-binding</keyword>
<feature type="DNA-binding region" description="H-T-H motif" evidence="4">
    <location>
        <begin position="35"/>
        <end position="54"/>
    </location>
</feature>
<name>A0NQE4_ROSAI</name>
<dbReference type="InterPro" id="IPR009057">
    <property type="entry name" value="Homeodomain-like_sf"/>
</dbReference>
<evidence type="ECO:0000256" key="3">
    <source>
        <dbReference type="ARBA" id="ARBA00023163"/>
    </source>
</evidence>
<proteinExistence type="predicted"/>
<organism evidence="6 7">
    <name type="scientific">Roseibium aggregatum (strain ATCC 25650 / DSM 13394 / JCM 20685 / NBRC 16684 / NCIMB 2208 / IAM 12614 / B1)</name>
    <name type="common">Stappia aggregata</name>
    <dbReference type="NCBI Taxonomy" id="384765"/>
    <lineage>
        <taxon>Bacteria</taxon>
        <taxon>Pseudomonadati</taxon>
        <taxon>Pseudomonadota</taxon>
        <taxon>Alphaproteobacteria</taxon>
        <taxon>Hyphomicrobiales</taxon>
        <taxon>Stappiaceae</taxon>
        <taxon>Roseibium</taxon>
    </lineage>
</organism>
<evidence type="ECO:0000256" key="2">
    <source>
        <dbReference type="ARBA" id="ARBA00023125"/>
    </source>
</evidence>
<evidence type="ECO:0000256" key="4">
    <source>
        <dbReference type="PROSITE-ProRule" id="PRU00335"/>
    </source>
</evidence>
<dbReference type="SUPFAM" id="SSF48498">
    <property type="entry name" value="Tetracyclin repressor-like, C-terminal domain"/>
    <property type="match status" value="1"/>
</dbReference>
<dbReference type="SUPFAM" id="SSF46689">
    <property type="entry name" value="Homeodomain-like"/>
    <property type="match status" value="1"/>
</dbReference>
<evidence type="ECO:0000259" key="5">
    <source>
        <dbReference type="PROSITE" id="PS50977"/>
    </source>
</evidence>
<dbReference type="Gene3D" id="1.10.357.10">
    <property type="entry name" value="Tetracycline Repressor, domain 2"/>
    <property type="match status" value="1"/>
</dbReference>
<keyword evidence="3" id="KW-0804">Transcription</keyword>
<evidence type="ECO:0000256" key="1">
    <source>
        <dbReference type="ARBA" id="ARBA00023015"/>
    </source>
</evidence>
<dbReference type="RefSeq" id="WP_006933147.1">
    <property type="nucleotide sequence ID" value="NZ_AAUW01000004.1"/>
</dbReference>
<sequence length="210" mass="22992">MKTESKRGRPRKFDEDVTLDRIMLVFWQHGYAATSLDQIAEATGLNRPSLYAAFGSKKDMYLKVISRFADQMQAYLHEAGQSTSGLKPKLKAIMAAAIDLYCGKSSFCNAAYGCLAISTLTTEVADDPDFKTMMEHIVQRMDQGFTDLIRAETTGTVPEASVRFAAQHLSLILHGLSVRARAGESRAALQELAEVAVDRLAPEPASDSVV</sequence>
<dbReference type="Pfam" id="PF00440">
    <property type="entry name" value="TetR_N"/>
    <property type="match status" value="1"/>
</dbReference>
<gene>
    <name evidence="6" type="ORF">SIAM614_13343</name>
</gene>
<feature type="domain" description="HTH tetR-type" evidence="5">
    <location>
        <begin position="12"/>
        <end position="72"/>
    </location>
</feature>
<dbReference type="InterPro" id="IPR001647">
    <property type="entry name" value="HTH_TetR"/>
</dbReference>
<keyword evidence="1" id="KW-0805">Transcription regulation</keyword>
<dbReference type="EMBL" id="AAUW01000004">
    <property type="protein sequence ID" value="EAV45002.1"/>
    <property type="molecule type" value="Genomic_DNA"/>
</dbReference>
<dbReference type="GO" id="GO:0003677">
    <property type="term" value="F:DNA binding"/>
    <property type="evidence" value="ECO:0007669"/>
    <property type="project" value="UniProtKB-UniRule"/>
</dbReference>
<dbReference type="PANTHER" id="PTHR47506">
    <property type="entry name" value="TRANSCRIPTIONAL REGULATORY PROTEIN"/>
    <property type="match status" value="1"/>
</dbReference>
<accession>A0NQE4</accession>
<protein>
    <submittedName>
        <fullName evidence="6">Transcriptional regulator, TetR family protein</fullName>
    </submittedName>
</protein>
<dbReference type="OrthoDB" id="9779746at2"/>
<comment type="caution">
    <text evidence="6">The sequence shown here is derived from an EMBL/GenBank/DDBJ whole genome shotgun (WGS) entry which is preliminary data.</text>
</comment>
<dbReference type="PROSITE" id="PS50977">
    <property type="entry name" value="HTH_TETR_2"/>
    <property type="match status" value="1"/>
</dbReference>
<dbReference type="PROSITE" id="PS01081">
    <property type="entry name" value="HTH_TETR_1"/>
    <property type="match status" value="1"/>
</dbReference>
<dbReference type="InterPro" id="IPR036271">
    <property type="entry name" value="Tet_transcr_reg_TetR-rel_C_sf"/>
</dbReference>
<evidence type="ECO:0000313" key="7">
    <source>
        <dbReference type="Proteomes" id="UP000004848"/>
    </source>
</evidence>
<dbReference type="InterPro" id="IPR023772">
    <property type="entry name" value="DNA-bd_HTH_TetR-type_CS"/>
</dbReference>
<dbReference type="GeneID" id="68845756"/>
<dbReference type="eggNOG" id="COG1309">
    <property type="taxonomic scope" value="Bacteria"/>
</dbReference>
<dbReference type="PANTHER" id="PTHR47506:SF1">
    <property type="entry name" value="HTH-TYPE TRANSCRIPTIONAL REGULATOR YJDC"/>
    <property type="match status" value="1"/>
</dbReference>
<reference evidence="6 7" key="1">
    <citation type="submission" date="2006-05" db="EMBL/GenBank/DDBJ databases">
        <authorList>
            <person name="King G."/>
            <person name="Ferriera S."/>
            <person name="Johnson J."/>
            <person name="Kravitz S."/>
            <person name="Beeson K."/>
            <person name="Sutton G."/>
            <person name="Rogers Y.-H."/>
            <person name="Friedman R."/>
            <person name="Frazier M."/>
            <person name="Venter J.C."/>
        </authorList>
    </citation>
    <scope>NUCLEOTIDE SEQUENCE [LARGE SCALE GENOMIC DNA]</scope>
    <source>
        <strain evidence="7">ATCC 25650 / DSM 13394 / JCM 20685 / NBRC 16684 / NCIMB 2208 / IAM 12614 / B1</strain>
    </source>
</reference>
<dbReference type="Gene3D" id="1.10.10.60">
    <property type="entry name" value="Homeodomain-like"/>
    <property type="match status" value="1"/>
</dbReference>
<evidence type="ECO:0000313" key="6">
    <source>
        <dbReference type="EMBL" id="EAV45002.1"/>
    </source>
</evidence>